<keyword evidence="8" id="KW-0732">Signal</keyword>
<keyword evidence="2 7" id="KW-0813">Transport</keyword>
<dbReference type="PROSITE" id="PS52016">
    <property type="entry name" value="TONB_DEPENDENT_REC_3"/>
    <property type="match status" value="1"/>
</dbReference>
<dbReference type="Pfam" id="PF13715">
    <property type="entry name" value="CarbopepD_reg_2"/>
    <property type="match status" value="1"/>
</dbReference>
<evidence type="ECO:0000259" key="9">
    <source>
        <dbReference type="Pfam" id="PF07715"/>
    </source>
</evidence>
<keyword evidence="5 7" id="KW-0472">Membrane</keyword>
<evidence type="ECO:0000256" key="3">
    <source>
        <dbReference type="ARBA" id="ARBA00022452"/>
    </source>
</evidence>
<feature type="chain" id="PRO_5037002098" evidence="8">
    <location>
        <begin position="28"/>
        <end position="1108"/>
    </location>
</feature>
<sequence>MVNMCISRLLGLCLLLGLLVNSGLALAQGTARTGRVTGSADKAGIPGVNVTVKGTSRGVVTNATGDFSITVPDNAILVFSFIGYTSQERSVGSQSTINVALDEDATSLNEVVVTGYSTDSRRETSGAVSTVQPQQLKSVPSGNVEQQLQGRVSGLTVITNGQPGTSSQIRVRGFGAFGGNQPLYVVDGVPTQTVDFLVPDDIETTTVLKDAASASIYGARAANGVIVYTTKKGQRRAQKLTVSYDGLFGATDPGKGQPILNPQEQADWTWQSRKNDKYQEGVPLGPDSFTNLAGGQYGSGPTPVLPEYLLVGNRSGVTGGVDLAAEQKKYNVNPANGAIYLVIPANKEGTDWYKAITRTAPLMRHTLGFSGGSDYSRFYISLGMQQQAGIVKFNDFTRYSLRANTEFDITKKLRFGENIQFTYLSTRGLQGGSGGQGVASDENDVLQAFRMPPIIPVYNSFGGYAGTAAPGFNNPRNPVANRDGQQNNLNANLVGYGNAYLEYDVIPALTLRSSLGGSYRNYYYNYYSRAQYENSENGTNFTYGEGAGFGLAWTFTNTAQYKQQFGIHSINALVGVEALNTGSGRNVDGSGLNPFTVDPNYVTISSTTPGATRQVGSGYGLGVNFFSTFAQARYALNDKYIVSGTVRRDGSSQFGANNRYGVFPAFSAAWRISAEPFMKSVPWVSDLKIRGGYGLMGNSNNVDPNNQYNLFASNAGNGYDITGANTSVQSGFYRSRIGNADAKWETSITSNLGFDGSFFNNKLEVILDVWRKDTRDLLFQLGLPGVVGVRANAPAVNIAQMRNQGIDITVITRGNLTPKVGYEVTAVGSFLSNQIQALAPGTPYFYSGGTRLSTNVVRNEPGQSISSFYGYNVVGLWQSKEEVAAADKIALDAAKAASTNPASVTSATYQSGAGPGRFRYADTNGDGKIDDADRAYLGSPVPKFTGGVTLTLRYGGFDVNTYLYTSLGNKIFNNSRWFTDFYTSFSGAAVSARVKDSWLPTNTNTNIPIFESASNFSTNTQSNSYYVEDGSFLRMQYLSAGYTFPSRMLGATGLSRLRLGVSATNLFTVTKYTGLDPAVGGAADSNFGIDIGNYPVTRGYNFQISFGF</sequence>
<dbReference type="Pfam" id="PF07715">
    <property type="entry name" value="Plug"/>
    <property type="match status" value="1"/>
</dbReference>
<dbReference type="InterPro" id="IPR012910">
    <property type="entry name" value="Plug_dom"/>
</dbReference>
<feature type="domain" description="TonB-dependent receptor plug" evidence="9">
    <location>
        <begin position="121"/>
        <end position="225"/>
    </location>
</feature>
<dbReference type="Gene3D" id="2.60.40.1120">
    <property type="entry name" value="Carboxypeptidase-like, regulatory domain"/>
    <property type="match status" value="1"/>
</dbReference>
<reference evidence="10 11" key="1">
    <citation type="submission" date="2021-03" db="EMBL/GenBank/DDBJ databases">
        <title>Fibrella sp. HMF5036 genome sequencing and assembly.</title>
        <authorList>
            <person name="Kang H."/>
            <person name="Kim H."/>
            <person name="Bae S."/>
            <person name="Joh K."/>
        </authorList>
    </citation>
    <scope>NUCLEOTIDE SEQUENCE [LARGE SCALE GENOMIC DNA]</scope>
    <source>
        <strain evidence="10 11">HMF5036</strain>
    </source>
</reference>
<evidence type="ECO:0000256" key="2">
    <source>
        <dbReference type="ARBA" id="ARBA00022448"/>
    </source>
</evidence>
<evidence type="ECO:0000313" key="10">
    <source>
        <dbReference type="EMBL" id="MBO0934231.1"/>
    </source>
</evidence>
<evidence type="ECO:0000256" key="1">
    <source>
        <dbReference type="ARBA" id="ARBA00004571"/>
    </source>
</evidence>
<dbReference type="Gene3D" id="2.40.170.20">
    <property type="entry name" value="TonB-dependent receptor, beta-barrel domain"/>
    <property type="match status" value="1"/>
</dbReference>
<dbReference type="NCBIfam" id="TIGR04057">
    <property type="entry name" value="SusC_RagA_signa"/>
    <property type="match status" value="1"/>
</dbReference>
<dbReference type="InterPro" id="IPR039426">
    <property type="entry name" value="TonB-dep_rcpt-like"/>
</dbReference>
<dbReference type="AlphaFoldDB" id="A0A939G9E2"/>
<dbReference type="InterPro" id="IPR037066">
    <property type="entry name" value="Plug_dom_sf"/>
</dbReference>
<evidence type="ECO:0000256" key="4">
    <source>
        <dbReference type="ARBA" id="ARBA00022692"/>
    </source>
</evidence>
<evidence type="ECO:0000313" key="11">
    <source>
        <dbReference type="Proteomes" id="UP000664795"/>
    </source>
</evidence>
<dbReference type="InterPro" id="IPR036942">
    <property type="entry name" value="Beta-barrel_TonB_sf"/>
</dbReference>
<dbReference type="EMBL" id="JAFMYU010000028">
    <property type="protein sequence ID" value="MBO0934231.1"/>
    <property type="molecule type" value="Genomic_DNA"/>
</dbReference>
<dbReference type="NCBIfam" id="TIGR04056">
    <property type="entry name" value="OMP_RagA_SusC"/>
    <property type="match status" value="1"/>
</dbReference>
<dbReference type="GO" id="GO:0009279">
    <property type="term" value="C:cell outer membrane"/>
    <property type="evidence" value="ECO:0007669"/>
    <property type="project" value="UniProtKB-SubCell"/>
</dbReference>
<organism evidence="10 11">
    <name type="scientific">Fibrella aquatilis</name>
    <dbReference type="NCBI Taxonomy" id="2817059"/>
    <lineage>
        <taxon>Bacteria</taxon>
        <taxon>Pseudomonadati</taxon>
        <taxon>Bacteroidota</taxon>
        <taxon>Cytophagia</taxon>
        <taxon>Cytophagales</taxon>
        <taxon>Spirosomataceae</taxon>
        <taxon>Fibrella</taxon>
    </lineage>
</organism>
<protein>
    <submittedName>
        <fullName evidence="10">TonB-dependent receptor</fullName>
    </submittedName>
</protein>
<dbReference type="Proteomes" id="UP000664795">
    <property type="component" value="Unassembled WGS sequence"/>
</dbReference>
<evidence type="ECO:0000256" key="6">
    <source>
        <dbReference type="ARBA" id="ARBA00023237"/>
    </source>
</evidence>
<dbReference type="InterPro" id="IPR023996">
    <property type="entry name" value="TonB-dep_OMP_SusC/RagA"/>
</dbReference>
<gene>
    <name evidence="10" type="ORF">J2I48_24705</name>
</gene>
<keyword evidence="3 7" id="KW-1134">Transmembrane beta strand</keyword>
<dbReference type="SUPFAM" id="SSF56935">
    <property type="entry name" value="Porins"/>
    <property type="match status" value="1"/>
</dbReference>
<comment type="subcellular location">
    <subcellularLocation>
        <location evidence="1 7">Cell outer membrane</location>
        <topology evidence="1 7">Multi-pass membrane protein</topology>
    </subcellularLocation>
</comment>
<dbReference type="SUPFAM" id="SSF49464">
    <property type="entry name" value="Carboxypeptidase regulatory domain-like"/>
    <property type="match status" value="1"/>
</dbReference>
<name>A0A939G9E2_9BACT</name>
<keyword evidence="10" id="KW-0675">Receptor</keyword>
<proteinExistence type="inferred from homology"/>
<dbReference type="InterPro" id="IPR023997">
    <property type="entry name" value="TonB-dep_OMP_SusC/RagA_CS"/>
</dbReference>
<keyword evidence="6 7" id="KW-0998">Cell outer membrane</keyword>
<comment type="caution">
    <text evidence="10">The sequence shown here is derived from an EMBL/GenBank/DDBJ whole genome shotgun (WGS) entry which is preliminary data.</text>
</comment>
<keyword evidence="11" id="KW-1185">Reference proteome</keyword>
<comment type="similarity">
    <text evidence="7">Belongs to the TonB-dependent receptor family.</text>
</comment>
<feature type="signal peptide" evidence="8">
    <location>
        <begin position="1"/>
        <end position="27"/>
    </location>
</feature>
<dbReference type="Gene3D" id="2.170.130.10">
    <property type="entry name" value="TonB-dependent receptor, plug domain"/>
    <property type="match status" value="1"/>
</dbReference>
<keyword evidence="4 7" id="KW-0812">Transmembrane</keyword>
<accession>A0A939G9E2</accession>
<dbReference type="InterPro" id="IPR008969">
    <property type="entry name" value="CarboxyPept-like_regulatory"/>
</dbReference>
<evidence type="ECO:0000256" key="8">
    <source>
        <dbReference type="SAM" id="SignalP"/>
    </source>
</evidence>
<evidence type="ECO:0000256" key="5">
    <source>
        <dbReference type="ARBA" id="ARBA00023136"/>
    </source>
</evidence>
<evidence type="ECO:0000256" key="7">
    <source>
        <dbReference type="PROSITE-ProRule" id="PRU01360"/>
    </source>
</evidence>